<keyword evidence="3" id="KW-0472">Membrane</keyword>
<protein>
    <submittedName>
        <fullName evidence="4">Cytochrome c-type biogenesis protein CcmH</fullName>
    </submittedName>
</protein>
<evidence type="ECO:0000313" key="4">
    <source>
        <dbReference type="EMBL" id="SFP24002.1"/>
    </source>
</evidence>
<organism evidence="4 5">
    <name type="scientific">Tranquillimonas alkanivorans</name>
    <dbReference type="NCBI Taxonomy" id="441119"/>
    <lineage>
        <taxon>Bacteria</taxon>
        <taxon>Pseudomonadati</taxon>
        <taxon>Pseudomonadota</taxon>
        <taxon>Alphaproteobacteria</taxon>
        <taxon>Rhodobacterales</taxon>
        <taxon>Roseobacteraceae</taxon>
        <taxon>Tranquillimonas</taxon>
    </lineage>
</organism>
<feature type="transmembrane region" description="Helical" evidence="3">
    <location>
        <begin position="93"/>
        <end position="114"/>
    </location>
</feature>
<dbReference type="RefSeq" id="WP_093419579.1">
    <property type="nucleotide sequence ID" value="NZ_FOXA01000004.1"/>
</dbReference>
<gene>
    <name evidence="4" type="ORF">SAMN04488047_10430</name>
</gene>
<dbReference type="GO" id="GO:0017004">
    <property type="term" value="P:cytochrome complex assembly"/>
    <property type="evidence" value="ECO:0007669"/>
    <property type="project" value="UniProtKB-KW"/>
</dbReference>
<evidence type="ECO:0000313" key="5">
    <source>
        <dbReference type="Proteomes" id="UP000199356"/>
    </source>
</evidence>
<dbReference type="Gene3D" id="1.25.40.10">
    <property type="entry name" value="Tetratricopeptide repeat domain"/>
    <property type="match status" value="1"/>
</dbReference>
<keyword evidence="3" id="KW-0812">Transmembrane</keyword>
<dbReference type="STRING" id="441119.SAMN04488047_10430"/>
<evidence type="ECO:0000256" key="1">
    <source>
        <dbReference type="ARBA" id="ARBA00022748"/>
    </source>
</evidence>
<dbReference type="SUPFAM" id="SSF48452">
    <property type="entry name" value="TPR-like"/>
    <property type="match status" value="1"/>
</dbReference>
<dbReference type="Proteomes" id="UP000199356">
    <property type="component" value="Unassembled WGS sequence"/>
</dbReference>
<accession>A0A1I5NQI3</accession>
<keyword evidence="1" id="KW-0201">Cytochrome c-type biogenesis</keyword>
<proteinExistence type="predicted"/>
<evidence type="ECO:0000256" key="2">
    <source>
        <dbReference type="SAM" id="MobiDB-lite"/>
    </source>
</evidence>
<feature type="region of interest" description="Disordered" evidence="2">
    <location>
        <begin position="134"/>
        <end position="153"/>
    </location>
</feature>
<keyword evidence="3" id="KW-1133">Transmembrane helix</keyword>
<feature type="compositionally biased region" description="Basic and acidic residues" evidence="2">
    <location>
        <begin position="134"/>
        <end position="149"/>
    </location>
</feature>
<dbReference type="InterPro" id="IPR017560">
    <property type="entry name" value="Cyt_c_biogenesis_CcmI"/>
</dbReference>
<dbReference type="EMBL" id="FOXA01000004">
    <property type="protein sequence ID" value="SFP24002.1"/>
    <property type="molecule type" value="Genomic_DNA"/>
</dbReference>
<keyword evidence="5" id="KW-1185">Reference proteome</keyword>
<name>A0A1I5NQI3_9RHOB</name>
<dbReference type="InterPro" id="IPR011990">
    <property type="entry name" value="TPR-like_helical_dom_sf"/>
</dbReference>
<dbReference type="AlphaFoldDB" id="A0A1I5NQI3"/>
<sequence>MIFWLTAIGLAGLATALVGLALLRGEQDAEASTDADSDVRVYRDQLAEVERDVDRGVLTRDEAARVRVEVSRRLLEADRAARARRAAGTAPRWLTLTAAVAVALAVIGGGLALYMRLGAPGYPDLPLRERIAQAEQAREARPSQEDAETRAAGGVAALPRPEVDPAFLDMMDELRAALETRTDDVQGFRLLARNEAGLGNFAAAADAQERVIELEGADARASAYNDLAEYMVLAAGGYVSPEAEQALTRALQLDPRSGRARYYLGLMQAQVGRPDLAFRIWRGLLEEGPETAPWIEPVRAQIGQLAQLAGVRYDPPAPARGPSAADVEAAGQMSIEERGEMIRGMVSGLAERLASEGGPPEDWARLVGAYGVLGETGRARAIWEEAQQVFAGSPEAVETIRAAARQAGVAE</sequence>
<dbReference type="NCBIfam" id="TIGR03142">
    <property type="entry name" value="cytochro_ccmI"/>
    <property type="match status" value="1"/>
</dbReference>
<reference evidence="4 5" key="1">
    <citation type="submission" date="2016-10" db="EMBL/GenBank/DDBJ databases">
        <authorList>
            <person name="de Groot N.N."/>
        </authorList>
    </citation>
    <scope>NUCLEOTIDE SEQUENCE [LARGE SCALE GENOMIC DNA]</scope>
    <source>
        <strain evidence="4 5">DSM 19547</strain>
    </source>
</reference>
<evidence type="ECO:0000256" key="3">
    <source>
        <dbReference type="SAM" id="Phobius"/>
    </source>
</evidence>
<dbReference type="OrthoDB" id="9815847at2"/>